<evidence type="ECO:0000313" key="3">
    <source>
        <dbReference type="EMBL" id="KTT15478.1"/>
    </source>
</evidence>
<dbReference type="Proteomes" id="UP000071644">
    <property type="component" value="Unassembled WGS sequence"/>
</dbReference>
<name>A0AAJ0LJE5_9PSED</name>
<proteinExistence type="predicted"/>
<organism evidence="3 4">
    <name type="scientific">Pseudomonas parafulva</name>
    <dbReference type="NCBI Taxonomy" id="157782"/>
    <lineage>
        <taxon>Bacteria</taxon>
        <taxon>Pseudomonadati</taxon>
        <taxon>Pseudomonadota</taxon>
        <taxon>Gammaproteobacteria</taxon>
        <taxon>Pseudomonadales</taxon>
        <taxon>Pseudomonadaceae</taxon>
        <taxon>Pseudomonas</taxon>
    </lineage>
</organism>
<gene>
    <name evidence="3" type="ORF">NS96R_18860</name>
</gene>
<dbReference type="InterPro" id="IPR046864">
    <property type="entry name" value="VasX_N"/>
</dbReference>
<dbReference type="CDD" id="cd20707">
    <property type="entry name" value="MIX_III"/>
    <property type="match status" value="1"/>
</dbReference>
<dbReference type="EMBL" id="LDSN01000058">
    <property type="protein sequence ID" value="KTT15478.1"/>
    <property type="molecule type" value="Genomic_DNA"/>
</dbReference>
<evidence type="ECO:0000313" key="4">
    <source>
        <dbReference type="Proteomes" id="UP000071644"/>
    </source>
</evidence>
<dbReference type="RefSeq" id="WP_058639688.1">
    <property type="nucleotide sequence ID" value="NZ_LDSN01000058.1"/>
</dbReference>
<dbReference type="NCBIfam" id="NF041559">
    <property type="entry name" value="BTH_I2691_fam"/>
    <property type="match status" value="1"/>
</dbReference>
<comment type="caution">
    <text evidence="3">The sequence shown here is derived from an EMBL/GenBank/DDBJ whole genome shotgun (WGS) entry which is preliminary data.</text>
</comment>
<keyword evidence="1" id="KW-1133">Transmembrane helix</keyword>
<keyword evidence="1" id="KW-0472">Membrane</keyword>
<feature type="transmembrane region" description="Helical" evidence="1">
    <location>
        <begin position="658"/>
        <end position="679"/>
    </location>
</feature>
<feature type="transmembrane region" description="Helical" evidence="1">
    <location>
        <begin position="699"/>
        <end position="717"/>
    </location>
</feature>
<dbReference type="InterPro" id="IPR048126">
    <property type="entry name" value="Toxin_VasX"/>
</dbReference>
<evidence type="ECO:0000259" key="2">
    <source>
        <dbReference type="Pfam" id="PF20249"/>
    </source>
</evidence>
<feature type="transmembrane region" description="Helical" evidence="1">
    <location>
        <begin position="796"/>
        <end position="819"/>
    </location>
</feature>
<accession>A0AAJ0LJE5</accession>
<keyword evidence="1" id="KW-0812">Transmembrane</keyword>
<dbReference type="Pfam" id="PF20249">
    <property type="entry name" value="VasX_N"/>
    <property type="match status" value="1"/>
</dbReference>
<evidence type="ECO:0000256" key="1">
    <source>
        <dbReference type="SAM" id="Phobius"/>
    </source>
</evidence>
<feature type="domain" description="Toxin VasX N-terminal region" evidence="2">
    <location>
        <begin position="30"/>
        <end position="184"/>
    </location>
</feature>
<reference evidence="3 4" key="1">
    <citation type="journal article" date="2016" name="Front. Microbiol.">
        <title>Genomic Resource of Rice Seed Associated Bacteria.</title>
        <authorList>
            <person name="Midha S."/>
            <person name="Bansal K."/>
            <person name="Sharma S."/>
            <person name="Kumar N."/>
            <person name="Patil P.P."/>
            <person name="Chaudhry V."/>
            <person name="Patil P.B."/>
        </authorList>
    </citation>
    <scope>NUCLEOTIDE SEQUENCE [LARGE SCALE GENOMIC DNA]</scope>
    <source>
        <strain evidence="3 4">NS96</strain>
    </source>
</reference>
<sequence>MYDWKETFELCAENRSQLEQLFSPGPAVSCTRTFAILPLRYGVVCGSAAQRRALPELPAHLRRPHQVGELSEASYAIRPLREGFLYVLIKRASTGQYAWHSQYRISPLGTLDFIDPDKPWDTLASLNPLEAIRSMTWLFKIYDLDDVQDLRLLYSPDPLTQDTLRKYRILQLYRDTLASIDIASCASETPPEALPHVLTYERLDLIADFAAQHQGALKTLIQAQPFNGANVPVMAARAEMMPTANKPQHRGVAIVVDDAIGITQELNAWRNASLEPLDAFMQRTDAEGLDNQRKFTIAFAIENIRKALAEQAEHSYTQHQNTLGVTYTSSEYLQNNAQVVMMSRGNMRSFRNPEHQQQVQQAEIRQARERSWEDYAPYINEGMRQDYLRDYRAVVEAVDQARDARAADHLLWLQSEALLDALARYDRNDLEQGLLFETQMAKAIVGMNATRVGDALLTRWSEQGISNDNLFWRSLAQNQESAEDELNTLFGERTGLMLGLLDEAQLQERLKGLTDIYTASLALVEELAAVTTSGPPADRLAGGALLVSTLGSRLFQNRLASALDKPANWLLANALQARLGRFAQHFHLETRGGTALSQGATRRLDRSTASSFDQALRAGIKGPMTEVRIGSLVAVLEVWNLMVKADAADKQSREYIEIAAAMIGVSAAALELGATAAGFAERSGSAAVQQAGKIFRGGLRLGAGTLAGVAASVGAWYDYTDFWENAKNENTSIDYLYFLRATAQTGVAGLSIAIGLAASGPFLDYMIKRHGSSAFMSSTLKVGVNTSKFLAARMVFMLRVFFGLNLLTFAITAGLMYFVPNDLQRYLSHSTFRKDRSKGIADTEEKEIEIMQRAVGSTL</sequence>
<dbReference type="AlphaFoldDB" id="A0AAJ0LJE5"/>
<feature type="transmembrane region" description="Helical" evidence="1">
    <location>
        <begin position="737"/>
        <end position="763"/>
    </location>
</feature>
<protein>
    <recommendedName>
        <fullName evidence="2">Toxin VasX N-terminal region domain-containing protein</fullName>
    </recommendedName>
</protein>